<dbReference type="InterPro" id="IPR000782">
    <property type="entry name" value="FAS1_domain"/>
</dbReference>
<dbReference type="SUPFAM" id="SSF82153">
    <property type="entry name" value="FAS1 domain"/>
    <property type="match status" value="1"/>
</dbReference>
<keyword evidence="4" id="KW-1185">Reference proteome</keyword>
<reference evidence="4" key="1">
    <citation type="journal article" date="2019" name="Int. J. Syst. Evol. Microbiol.">
        <title>The Global Catalogue of Microorganisms (GCM) 10K type strain sequencing project: providing services to taxonomists for standard genome sequencing and annotation.</title>
        <authorList>
            <consortium name="The Broad Institute Genomics Platform"/>
            <consortium name="The Broad Institute Genome Sequencing Center for Infectious Disease"/>
            <person name="Wu L."/>
            <person name="Ma J."/>
        </authorList>
    </citation>
    <scope>NUCLEOTIDE SEQUENCE [LARGE SCALE GENOMIC DNA]</scope>
    <source>
        <strain evidence="4">CGMCC 1.15959</strain>
    </source>
</reference>
<dbReference type="PANTHER" id="PTHR10900">
    <property type="entry name" value="PERIOSTIN-RELATED"/>
    <property type="match status" value="1"/>
</dbReference>
<dbReference type="RefSeq" id="WP_188644825.1">
    <property type="nucleotide sequence ID" value="NZ_BMKL01000001.1"/>
</dbReference>
<evidence type="ECO:0000256" key="1">
    <source>
        <dbReference type="SAM" id="SignalP"/>
    </source>
</evidence>
<keyword evidence="1" id="KW-0732">Signal</keyword>
<dbReference type="SMART" id="SM00554">
    <property type="entry name" value="FAS1"/>
    <property type="match status" value="1"/>
</dbReference>
<name>A0ABQ1S8S7_9SPHN</name>
<feature type="chain" id="PRO_5046337340" description="FAS1 domain-containing protein" evidence="1">
    <location>
        <begin position="26"/>
        <end position="191"/>
    </location>
</feature>
<dbReference type="Proteomes" id="UP000619041">
    <property type="component" value="Unassembled WGS sequence"/>
</dbReference>
<evidence type="ECO:0000313" key="3">
    <source>
        <dbReference type="EMBL" id="GGD98557.1"/>
    </source>
</evidence>
<sequence length="191" mass="19060">MNNHRLIGALAAVALLAPLGACSKADEKSAPTAQASNGTLAAELGGAPGLTTFSTALADAGLGDVFDGPGSYTVLAPDDDAFAKLDQGGKTLTDPAHRAELVAVMRGHILPGHLTPEAIRKAVADKKGPVSMRSLDESMVTFTTDGDTIVVTGADGGKARVDGAALVASNGVVLPLDGLVKSPPPVSAEPS</sequence>
<dbReference type="Pfam" id="PF02469">
    <property type="entry name" value="Fasciclin"/>
    <property type="match status" value="1"/>
</dbReference>
<dbReference type="Gene3D" id="2.30.180.10">
    <property type="entry name" value="FAS1 domain"/>
    <property type="match status" value="1"/>
</dbReference>
<evidence type="ECO:0000259" key="2">
    <source>
        <dbReference type="PROSITE" id="PS50213"/>
    </source>
</evidence>
<protein>
    <recommendedName>
        <fullName evidence="2">FAS1 domain-containing protein</fullName>
    </recommendedName>
</protein>
<feature type="domain" description="FAS1" evidence="2">
    <location>
        <begin position="37"/>
        <end position="180"/>
    </location>
</feature>
<dbReference type="InterPro" id="IPR036378">
    <property type="entry name" value="FAS1_dom_sf"/>
</dbReference>
<accession>A0ABQ1S8S7</accession>
<proteinExistence type="predicted"/>
<feature type="signal peptide" evidence="1">
    <location>
        <begin position="1"/>
        <end position="25"/>
    </location>
</feature>
<evidence type="ECO:0000313" key="4">
    <source>
        <dbReference type="Proteomes" id="UP000619041"/>
    </source>
</evidence>
<dbReference type="PANTHER" id="PTHR10900:SF77">
    <property type="entry name" value="FI19380P1"/>
    <property type="match status" value="1"/>
</dbReference>
<comment type="caution">
    <text evidence="3">The sequence shown here is derived from an EMBL/GenBank/DDBJ whole genome shotgun (WGS) entry which is preliminary data.</text>
</comment>
<dbReference type="PROSITE" id="PS50213">
    <property type="entry name" value="FAS1"/>
    <property type="match status" value="1"/>
</dbReference>
<dbReference type="EMBL" id="BMKL01000001">
    <property type="protein sequence ID" value="GGD98557.1"/>
    <property type="molecule type" value="Genomic_DNA"/>
</dbReference>
<dbReference type="InterPro" id="IPR050904">
    <property type="entry name" value="Adhesion/Biosynth-related"/>
</dbReference>
<organism evidence="3 4">
    <name type="scientific">Tsuneonella deserti</name>
    <dbReference type="NCBI Taxonomy" id="2035528"/>
    <lineage>
        <taxon>Bacteria</taxon>
        <taxon>Pseudomonadati</taxon>
        <taxon>Pseudomonadota</taxon>
        <taxon>Alphaproteobacteria</taxon>
        <taxon>Sphingomonadales</taxon>
        <taxon>Erythrobacteraceae</taxon>
        <taxon>Tsuneonella</taxon>
    </lineage>
</organism>
<gene>
    <name evidence="3" type="ORF">GCM10011515_18000</name>
</gene>